<evidence type="ECO:0000256" key="3">
    <source>
        <dbReference type="ARBA" id="ARBA00022559"/>
    </source>
</evidence>
<evidence type="ECO:0000256" key="6">
    <source>
        <dbReference type="ARBA" id="ARBA00022767"/>
    </source>
</evidence>
<comment type="caution">
    <text evidence="15">The sequence shown here is derived from an EMBL/GenBank/DDBJ whole genome shotgun (WGS) entry which is preliminary data.</text>
</comment>
<evidence type="ECO:0000256" key="7">
    <source>
        <dbReference type="ARBA" id="ARBA00022821"/>
    </source>
</evidence>
<evidence type="ECO:0000256" key="12">
    <source>
        <dbReference type="ARBA" id="ARBA00023098"/>
    </source>
</evidence>
<dbReference type="InterPro" id="IPR050783">
    <property type="entry name" value="Oxylipin_biosynth_metab"/>
</dbReference>
<evidence type="ECO:0000313" key="15">
    <source>
        <dbReference type="EMBL" id="RMX76100.1"/>
    </source>
</evidence>
<feature type="region of interest" description="Disordered" evidence="14">
    <location>
        <begin position="65"/>
        <end position="85"/>
    </location>
</feature>
<evidence type="ECO:0000256" key="1">
    <source>
        <dbReference type="ARBA" id="ARBA00001913"/>
    </source>
</evidence>
<dbReference type="InterPro" id="IPR034815">
    <property type="entry name" value="A_dioxygenase"/>
</dbReference>
<dbReference type="Proteomes" id="UP000281245">
    <property type="component" value="Unassembled WGS sequence"/>
</dbReference>
<evidence type="ECO:0000256" key="9">
    <source>
        <dbReference type="ARBA" id="ARBA00022964"/>
    </source>
</evidence>
<evidence type="ECO:0000256" key="8">
    <source>
        <dbReference type="ARBA" id="ARBA00022832"/>
    </source>
</evidence>
<dbReference type="Gene3D" id="1.10.640.10">
    <property type="entry name" value="Haem peroxidase domain superfamily, animal type"/>
    <property type="match status" value="1"/>
</dbReference>
<keyword evidence="4" id="KW-0349">Heme</keyword>
<feature type="compositionally biased region" description="Basic and acidic residues" evidence="14">
    <location>
        <begin position="76"/>
        <end position="85"/>
    </location>
</feature>
<dbReference type="InterPro" id="IPR037120">
    <property type="entry name" value="Haem_peroxidase_sf_animal"/>
</dbReference>
<dbReference type="GO" id="GO:0016702">
    <property type="term" value="F:oxidoreductase activity, acting on single donors with incorporation of molecular oxygen, incorporation of two atoms of oxygen"/>
    <property type="evidence" value="ECO:0007669"/>
    <property type="project" value="TreeGrafter"/>
</dbReference>
<proteinExistence type="predicted"/>
<dbReference type="GO" id="GO:0004601">
    <property type="term" value="F:peroxidase activity"/>
    <property type="evidence" value="ECO:0007669"/>
    <property type="project" value="UniProtKB-KW"/>
</dbReference>
<keyword evidence="3" id="KW-0575">Peroxidase</keyword>
<organism evidence="15 16">
    <name type="scientific">Hortaea werneckii</name>
    <name type="common">Black yeast</name>
    <name type="synonym">Cladosporium werneckii</name>
    <dbReference type="NCBI Taxonomy" id="91943"/>
    <lineage>
        <taxon>Eukaryota</taxon>
        <taxon>Fungi</taxon>
        <taxon>Dikarya</taxon>
        <taxon>Ascomycota</taxon>
        <taxon>Pezizomycotina</taxon>
        <taxon>Dothideomycetes</taxon>
        <taxon>Dothideomycetidae</taxon>
        <taxon>Mycosphaerellales</taxon>
        <taxon>Teratosphaeriaceae</taxon>
        <taxon>Hortaea</taxon>
    </lineage>
</organism>
<keyword evidence="2" id="KW-0444">Lipid biosynthesis</keyword>
<dbReference type="Pfam" id="PF03098">
    <property type="entry name" value="An_peroxidase"/>
    <property type="match status" value="1"/>
</dbReference>
<dbReference type="PANTHER" id="PTHR11903">
    <property type="entry name" value="PROSTAGLANDIN G/H SYNTHASE"/>
    <property type="match status" value="1"/>
</dbReference>
<dbReference type="GO" id="GO:0046872">
    <property type="term" value="F:metal ion binding"/>
    <property type="evidence" value="ECO:0007669"/>
    <property type="project" value="UniProtKB-KW"/>
</dbReference>
<dbReference type="OrthoDB" id="823504at2759"/>
<gene>
    <name evidence="15" type="ORF">D0869_11027</name>
</gene>
<evidence type="ECO:0000256" key="11">
    <source>
        <dbReference type="ARBA" id="ARBA00023004"/>
    </source>
</evidence>
<dbReference type="GO" id="GO:0006952">
    <property type="term" value="P:defense response"/>
    <property type="evidence" value="ECO:0007669"/>
    <property type="project" value="UniProtKB-KW"/>
</dbReference>
<evidence type="ECO:0000256" key="5">
    <source>
        <dbReference type="ARBA" id="ARBA00022723"/>
    </source>
</evidence>
<dbReference type="PROSITE" id="PS50292">
    <property type="entry name" value="PEROXIDASE_3"/>
    <property type="match status" value="1"/>
</dbReference>
<keyword evidence="11" id="KW-0408">Iron</keyword>
<keyword evidence="13" id="KW-0275">Fatty acid biosynthesis</keyword>
<dbReference type="SUPFAM" id="SSF48113">
    <property type="entry name" value="Heme-dependent peroxidases"/>
    <property type="match status" value="1"/>
</dbReference>
<keyword evidence="12" id="KW-0443">Lipid metabolism</keyword>
<dbReference type="AlphaFoldDB" id="A0A3M6WCW6"/>
<name>A0A3M6WCW6_HORWE</name>
<dbReference type="InterPro" id="IPR019791">
    <property type="entry name" value="Haem_peroxidase_animal"/>
</dbReference>
<dbReference type="EMBL" id="QWIJ01001172">
    <property type="protein sequence ID" value="RMX76100.1"/>
    <property type="molecule type" value="Genomic_DNA"/>
</dbReference>
<dbReference type="CDD" id="cd09818">
    <property type="entry name" value="PIOX_like"/>
    <property type="match status" value="1"/>
</dbReference>
<keyword evidence="9" id="KW-0223">Dioxygenase</keyword>
<evidence type="ECO:0000256" key="4">
    <source>
        <dbReference type="ARBA" id="ARBA00022617"/>
    </source>
</evidence>
<evidence type="ECO:0000256" key="13">
    <source>
        <dbReference type="ARBA" id="ARBA00023160"/>
    </source>
</evidence>
<accession>A0A3M6WCW6</accession>
<keyword evidence="10" id="KW-0560">Oxidoreductase</keyword>
<keyword evidence="5" id="KW-0479">Metal-binding</keyword>
<dbReference type="GO" id="GO:0031408">
    <property type="term" value="P:oxylipin biosynthetic process"/>
    <property type="evidence" value="ECO:0007669"/>
    <property type="project" value="UniProtKB-KW"/>
</dbReference>
<dbReference type="GO" id="GO:0020037">
    <property type="term" value="F:heme binding"/>
    <property type="evidence" value="ECO:0007669"/>
    <property type="project" value="InterPro"/>
</dbReference>
<dbReference type="GO" id="GO:0006979">
    <property type="term" value="P:response to oxidative stress"/>
    <property type="evidence" value="ECO:0007669"/>
    <property type="project" value="InterPro"/>
</dbReference>
<evidence type="ECO:0008006" key="17">
    <source>
        <dbReference type="Google" id="ProtNLM"/>
    </source>
</evidence>
<keyword evidence="6" id="KW-0925">Oxylipin biosynthesis</keyword>
<evidence type="ECO:0000256" key="2">
    <source>
        <dbReference type="ARBA" id="ARBA00022516"/>
    </source>
</evidence>
<evidence type="ECO:0000256" key="10">
    <source>
        <dbReference type="ARBA" id="ARBA00023002"/>
    </source>
</evidence>
<dbReference type="InterPro" id="IPR010255">
    <property type="entry name" value="Haem_peroxidase_sf"/>
</dbReference>
<reference evidence="15 16" key="1">
    <citation type="journal article" date="2018" name="BMC Genomics">
        <title>Genomic evidence for intraspecific hybridization in a clonal and extremely halotolerant yeast.</title>
        <authorList>
            <person name="Gostincar C."/>
            <person name="Stajich J.E."/>
            <person name="Zupancic J."/>
            <person name="Zalar P."/>
            <person name="Gunde-Cimerman N."/>
        </authorList>
    </citation>
    <scope>NUCLEOTIDE SEQUENCE [LARGE SCALE GENOMIC DNA]</scope>
    <source>
        <strain evidence="15 16">EXF-6656</strain>
    </source>
</reference>
<dbReference type="PANTHER" id="PTHR11903:SF11">
    <property type="entry name" value="ALPHA-DIOXYGENASE 1"/>
    <property type="match status" value="1"/>
</dbReference>
<evidence type="ECO:0000313" key="16">
    <source>
        <dbReference type="Proteomes" id="UP000281245"/>
    </source>
</evidence>
<comment type="cofactor">
    <cofactor evidence="1">
        <name>Ca(2+)</name>
        <dbReference type="ChEBI" id="CHEBI:29108"/>
    </cofactor>
</comment>
<keyword evidence="8" id="KW-0276">Fatty acid metabolism</keyword>
<protein>
    <recommendedName>
        <fullName evidence="17">Heme peroxidase</fullName>
    </recommendedName>
</protein>
<dbReference type="GO" id="GO:0006633">
    <property type="term" value="P:fatty acid biosynthetic process"/>
    <property type="evidence" value="ECO:0007669"/>
    <property type="project" value="UniProtKB-KW"/>
</dbReference>
<keyword evidence="7" id="KW-0611">Plant defense</keyword>
<sequence>MPWIAMESPNFKPTLFQSIFIKIFSIINSIVPWYNLPGFIGAINLDFLRIDLRNYNLHDGYASADAQGKVGESPPVEERFIGTRNSDGKDNSLEMRRMGCAGMRFGRNFNRKYCQKPTDEELLNPNPRLVSQAFMARESHEFKPATTLNLLAAAWIQFQVHDWLNHEDVRLANTVAQVIADKARTIQHLIFHFHQETIGKESLCPGYRNVNTAWWDGSQIYGSSEAVTRQLRSKDQDGKLQLDRIDNQPFFIPRNEDGTPKTGFSDNWWLGVELLHTLFTLEHNAICDSIRQGHPNWTGEQIFDKARIVNCALMAKIHTIEWTPAILAHPALQIGMSANWWGIVGEKLTKAVGRISKTSEAISRIPGSGVDHQGVPYSLTEEFVSVSILSDKLPAKTTADWEPDTIDLYRCTSGSFTKTIDAEDVLFTHSLDPIKAGNTFGDLFYSFGVNYPGAITNNNYPRFMQQLKTPDGQVRDMGTVDIVRDRERGVPRYTTFRKLLRMDVPKTFEELTGGNKELAQKLSKIYDGDIDKVDTLVGSHSEPVPPGFGFSDTAFRIFILMASRRLKSDRFIAGAWNADMYTKEGFQWVQNTTMSDVLSRHFPKLGQVIPKKTNVFAPWTEMLRSKEHGL</sequence>
<evidence type="ECO:0000256" key="14">
    <source>
        <dbReference type="SAM" id="MobiDB-lite"/>
    </source>
</evidence>